<evidence type="ECO:0000259" key="3">
    <source>
        <dbReference type="PROSITE" id="PS51762"/>
    </source>
</evidence>
<evidence type="ECO:0000313" key="5">
    <source>
        <dbReference type="Proteomes" id="UP000703661"/>
    </source>
</evidence>
<dbReference type="InterPro" id="IPR044791">
    <property type="entry name" value="Beta-glucanase/XTH"/>
</dbReference>
<dbReference type="InterPro" id="IPR000757">
    <property type="entry name" value="Beta-glucanase-like"/>
</dbReference>
<keyword evidence="5" id="KW-1185">Reference proteome</keyword>
<keyword evidence="1" id="KW-0378">Hydrolase</keyword>
<evidence type="ECO:0000256" key="2">
    <source>
        <dbReference type="ARBA" id="ARBA00023295"/>
    </source>
</evidence>
<gene>
    <name evidence="4" type="ORF">BGZ80_004866</name>
</gene>
<dbReference type="Pfam" id="PF00722">
    <property type="entry name" value="Glyco_hydro_16"/>
    <property type="match status" value="1"/>
</dbReference>
<dbReference type="PANTHER" id="PTHR31062">
    <property type="entry name" value="XYLOGLUCAN ENDOTRANSGLUCOSYLASE/HYDROLASE PROTEIN 8-RELATED"/>
    <property type="match status" value="1"/>
</dbReference>
<feature type="domain" description="GH16" evidence="3">
    <location>
        <begin position="1"/>
        <end position="149"/>
    </location>
</feature>
<dbReference type="Gene3D" id="2.60.120.200">
    <property type="match status" value="1"/>
</dbReference>
<dbReference type="GO" id="GO:0004553">
    <property type="term" value="F:hydrolase activity, hydrolyzing O-glycosyl compounds"/>
    <property type="evidence" value="ECO:0007669"/>
    <property type="project" value="InterPro"/>
</dbReference>
<dbReference type="SUPFAM" id="SSF49899">
    <property type="entry name" value="Concanavalin A-like lectins/glucanases"/>
    <property type="match status" value="1"/>
</dbReference>
<accession>A0A9P6MM17</accession>
<dbReference type="PROSITE" id="PS51762">
    <property type="entry name" value="GH16_2"/>
    <property type="match status" value="1"/>
</dbReference>
<comment type="caution">
    <text evidence="4">The sequence shown here is derived from an EMBL/GenBank/DDBJ whole genome shotgun (WGS) entry which is preliminary data.</text>
</comment>
<evidence type="ECO:0000313" key="4">
    <source>
        <dbReference type="EMBL" id="KAG0007276.1"/>
    </source>
</evidence>
<dbReference type="OrthoDB" id="4781at2759"/>
<dbReference type="EMBL" id="JAAAID010002435">
    <property type="protein sequence ID" value="KAG0007276.1"/>
    <property type="molecule type" value="Genomic_DNA"/>
</dbReference>
<dbReference type="InterPro" id="IPR013320">
    <property type="entry name" value="ConA-like_dom_sf"/>
</dbReference>
<name>A0A9P6MM17_9FUNG</name>
<keyword evidence="2" id="KW-0326">Glycosidase</keyword>
<protein>
    <recommendedName>
        <fullName evidence="3">GH16 domain-containing protein</fullName>
    </recommendedName>
</protein>
<reference evidence="4" key="1">
    <citation type="journal article" date="2020" name="Fungal Divers.">
        <title>Resolving the Mortierellaceae phylogeny through synthesis of multi-gene phylogenetics and phylogenomics.</title>
        <authorList>
            <person name="Vandepol N."/>
            <person name="Liber J."/>
            <person name="Desiro A."/>
            <person name="Na H."/>
            <person name="Kennedy M."/>
            <person name="Barry K."/>
            <person name="Grigoriev I.V."/>
            <person name="Miller A.N."/>
            <person name="O'Donnell K."/>
            <person name="Stajich J.E."/>
            <person name="Bonito G."/>
        </authorList>
    </citation>
    <scope>NUCLEOTIDE SEQUENCE</scope>
    <source>
        <strain evidence="4">NRRL 2769</strain>
    </source>
</reference>
<evidence type="ECO:0000256" key="1">
    <source>
        <dbReference type="ARBA" id="ARBA00022801"/>
    </source>
</evidence>
<dbReference type="AlphaFoldDB" id="A0A9P6MM17"/>
<proteinExistence type="predicted"/>
<organism evidence="4 5">
    <name type="scientific">Entomortierella chlamydospora</name>
    <dbReference type="NCBI Taxonomy" id="101097"/>
    <lineage>
        <taxon>Eukaryota</taxon>
        <taxon>Fungi</taxon>
        <taxon>Fungi incertae sedis</taxon>
        <taxon>Mucoromycota</taxon>
        <taxon>Mortierellomycotina</taxon>
        <taxon>Mortierellomycetes</taxon>
        <taxon>Mortierellales</taxon>
        <taxon>Mortierellaceae</taxon>
        <taxon>Entomortierella</taxon>
    </lineage>
</organism>
<dbReference type="GO" id="GO:0005975">
    <property type="term" value="P:carbohydrate metabolic process"/>
    <property type="evidence" value="ECO:0007669"/>
    <property type="project" value="InterPro"/>
</dbReference>
<dbReference type="Proteomes" id="UP000703661">
    <property type="component" value="Unassembled WGS sequence"/>
</dbReference>
<sequence length="187" mass="21503">MGNVHFRWMLYGTVSTRIKLGSPSGGVVSSFIYRNSMIGDEIDYEWHTSASMDPKDIDYSNSRRKNLVRDLSQNYQTYTIEWFPDKITWLVNGQVVRILLRSDVNGTKFSSSPSQIQFSIWDGGFSNPETEAWPGDPTDWSDAHAYTRCMSIGWISNAMIQLTQQRHPGRQRIKDSKDLLTRAIKRS</sequence>